<dbReference type="AlphaFoldDB" id="A0A1G7ZDM6"/>
<proteinExistence type="predicted"/>
<dbReference type="PANTHER" id="PTHR45947:SF3">
    <property type="entry name" value="SULFOQUINOVOSYL TRANSFERASE SQD2"/>
    <property type="match status" value="1"/>
</dbReference>
<evidence type="ECO:0000259" key="1">
    <source>
        <dbReference type="Pfam" id="PF00534"/>
    </source>
</evidence>
<dbReference type="EMBL" id="FNDE01000010">
    <property type="protein sequence ID" value="SDH06200.1"/>
    <property type="molecule type" value="Genomic_DNA"/>
</dbReference>
<dbReference type="RefSeq" id="WP_057898773.1">
    <property type="nucleotide sequence ID" value="NZ_FNDE01000010.1"/>
</dbReference>
<reference evidence="3 4" key="1">
    <citation type="submission" date="2016-10" db="EMBL/GenBank/DDBJ databases">
        <authorList>
            <person name="de Groot N.N."/>
        </authorList>
    </citation>
    <scope>NUCLEOTIDE SEQUENCE [LARGE SCALE GENOMIC DNA]</scope>
    <source>
        <strain evidence="3 4">L 420-91</strain>
    </source>
</reference>
<feature type="domain" description="Glycosyl transferase family 1" evidence="1">
    <location>
        <begin position="175"/>
        <end position="297"/>
    </location>
</feature>
<evidence type="ECO:0000313" key="3">
    <source>
        <dbReference type="EMBL" id="SDH06200.1"/>
    </source>
</evidence>
<sequence>MTLQNERVLIIMDGLYIGGTETHVLAIAKEMIKQGVHVVIVGKTGPLHRSFLSLGCPIYPIECKVEGSVSSDIWEETKNILREIMKWEKITVVHGHQTTSARFAFPVARELGIPFVFTVHGTYESLENLRDIAENGGTIISVSQPIQHWLMQQNISSTLIPNGINLKQYRPLQKTNLLKKMRIPLHAPVVLYAARLSWEKAKICKQVIQACCYLRKRYFPSLHLIIAGKGFHDGEIKKMIEKVQGKSKYKFIHFLGEYTMMSSLYSISNCVVGTGRVALEAMACSRLVVSAGRHGFFGTLYPNNLQQAWYYYFGDHNSIQPCTSSLLAKNIKTVLSTSKRQRLIWGRQNRLFIKENFGIEQVTKTLLNTYASLIPPSP</sequence>
<name>A0A1G7ZDM6_ANETH</name>
<evidence type="ECO:0000313" key="4">
    <source>
        <dbReference type="Proteomes" id="UP000198956"/>
    </source>
</evidence>
<dbReference type="Pfam" id="PF00534">
    <property type="entry name" value="Glycos_transf_1"/>
    <property type="match status" value="1"/>
</dbReference>
<protein>
    <submittedName>
        <fullName evidence="3">Glycosyltransferase involved in cell wall bisynthesis</fullName>
    </submittedName>
</protein>
<keyword evidence="3" id="KW-0808">Transferase</keyword>
<dbReference type="Proteomes" id="UP000198956">
    <property type="component" value="Unassembled WGS sequence"/>
</dbReference>
<evidence type="ECO:0000259" key="2">
    <source>
        <dbReference type="Pfam" id="PF13439"/>
    </source>
</evidence>
<dbReference type="InterPro" id="IPR001296">
    <property type="entry name" value="Glyco_trans_1"/>
</dbReference>
<dbReference type="InterPro" id="IPR050194">
    <property type="entry name" value="Glycosyltransferase_grp1"/>
</dbReference>
<dbReference type="SUPFAM" id="SSF53756">
    <property type="entry name" value="UDP-Glycosyltransferase/glycogen phosphorylase"/>
    <property type="match status" value="1"/>
</dbReference>
<gene>
    <name evidence="3" type="ORF">SAMN04489735_101014</name>
</gene>
<accession>A0A1G7ZDM6</accession>
<feature type="domain" description="Glycosyltransferase subfamily 4-like N-terminal" evidence="2">
    <location>
        <begin position="17"/>
        <end position="167"/>
    </location>
</feature>
<dbReference type="GO" id="GO:0016757">
    <property type="term" value="F:glycosyltransferase activity"/>
    <property type="evidence" value="ECO:0007669"/>
    <property type="project" value="InterPro"/>
</dbReference>
<dbReference type="PANTHER" id="PTHR45947">
    <property type="entry name" value="SULFOQUINOVOSYL TRANSFERASE SQD2"/>
    <property type="match status" value="1"/>
</dbReference>
<dbReference type="CDD" id="cd03801">
    <property type="entry name" value="GT4_PimA-like"/>
    <property type="match status" value="1"/>
</dbReference>
<dbReference type="Gene3D" id="3.40.50.2000">
    <property type="entry name" value="Glycogen Phosphorylase B"/>
    <property type="match status" value="2"/>
</dbReference>
<organism evidence="3 4">
    <name type="scientific">Aneurinibacillus thermoaerophilus</name>
    <dbReference type="NCBI Taxonomy" id="143495"/>
    <lineage>
        <taxon>Bacteria</taxon>
        <taxon>Bacillati</taxon>
        <taxon>Bacillota</taxon>
        <taxon>Bacilli</taxon>
        <taxon>Bacillales</taxon>
        <taxon>Paenibacillaceae</taxon>
        <taxon>Aneurinibacillus group</taxon>
        <taxon>Aneurinibacillus</taxon>
    </lineage>
</organism>
<dbReference type="InterPro" id="IPR028098">
    <property type="entry name" value="Glyco_trans_4-like_N"/>
</dbReference>
<dbReference type="Pfam" id="PF13439">
    <property type="entry name" value="Glyco_transf_4"/>
    <property type="match status" value="1"/>
</dbReference>